<proteinExistence type="predicted"/>
<evidence type="ECO:0000256" key="1">
    <source>
        <dbReference type="SAM" id="MobiDB-lite"/>
    </source>
</evidence>
<dbReference type="AlphaFoldDB" id="A0ABD1XHN3"/>
<sequence>MSVFSRKTGSTCRCREGASRLHDYGFSPTLDRGCHSAPWYEALCFLSDSGTILAKLNKAVPALLKTRKLQLGEDGDVVPFKGVVDVPGVTGRKDSELLPSGRGRTSLIESMILGQEPTSSIIVNTFYDLESKPIDSYQKQFPNSRPKIRPQDSIQLDLS</sequence>
<evidence type="ECO:0000313" key="2">
    <source>
        <dbReference type="EMBL" id="KAL2608464.1"/>
    </source>
</evidence>
<reference evidence="2 3" key="1">
    <citation type="submission" date="2024-09" db="EMBL/GenBank/DDBJ databases">
        <title>Chromosome-scale assembly of Riccia fluitans.</title>
        <authorList>
            <person name="Paukszto L."/>
            <person name="Sawicki J."/>
            <person name="Karawczyk K."/>
            <person name="Piernik-Szablinska J."/>
            <person name="Szczecinska M."/>
            <person name="Mazdziarz M."/>
        </authorList>
    </citation>
    <scope>NUCLEOTIDE SEQUENCE [LARGE SCALE GENOMIC DNA]</scope>
    <source>
        <strain evidence="2">Rf_01</strain>
        <tissue evidence="2">Aerial parts of the thallus</tissue>
    </source>
</reference>
<evidence type="ECO:0000313" key="3">
    <source>
        <dbReference type="Proteomes" id="UP001605036"/>
    </source>
</evidence>
<keyword evidence="3" id="KW-1185">Reference proteome</keyword>
<protein>
    <submittedName>
        <fullName evidence="2">Uncharacterized protein</fullName>
    </submittedName>
</protein>
<dbReference type="EMBL" id="JBHFFA010000008">
    <property type="protein sequence ID" value="KAL2608464.1"/>
    <property type="molecule type" value="Genomic_DNA"/>
</dbReference>
<dbReference type="Proteomes" id="UP001605036">
    <property type="component" value="Unassembled WGS sequence"/>
</dbReference>
<accession>A0ABD1XHN3</accession>
<name>A0ABD1XHN3_9MARC</name>
<feature type="region of interest" description="Disordered" evidence="1">
    <location>
        <begin position="138"/>
        <end position="159"/>
    </location>
</feature>
<comment type="caution">
    <text evidence="2">The sequence shown here is derived from an EMBL/GenBank/DDBJ whole genome shotgun (WGS) entry which is preliminary data.</text>
</comment>
<gene>
    <name evidence="2" type="ORF">R1flu_027037</name>
</gene>
<organism evidence="2 3">
    <name type="scientific">Riccia fluitans</name>
    <dbReference type="NCBI Taxonomy" id="41844"/>
    <lineage>
        <taxon>Eukaryota</taxon>
        <taxon>Viridiplantae</taxon>
        <taxon>Streptophyta</taxon>
        <taxon>Embryophyta</taxon>
        <taxon>Marchantiophyta</taxon>
        <taxon>Marchantiopsida</taxon>
        <taxon>Marchantiidae</taxon>
        <taxon>Marchantiales</taxon>
        <taxon>Ricciaceae</taxon>
        <taxon>Riccia</taxon>
    </lineage>
</organism>